<dbReference type="SMART" id="SM00906">
    <property type="entry name" value="Fungal_trans"/>
    <property type="match status" value="1"/>
</dbReference>
<evidence type="ECO:0000259" key="4">
    <source>
        <dbReference type="PROSITE" id="PS50048"/>
    </source>
</evidence>
<comment type="subcellular location">
    <subcellularLocation>
        <location evidence="1">Nucleus</location>
    </subcellularLocation>
</comment>
<reference evidence="5" key="1">
    <citation type="submission" date="2021-11" db="EMBL/GenBank/DDBJ databases">
        <title>Purpureocillium_takamizusanense_genome.</title>
        <authorList>
            <person name="Nguyen N.-H."/>
        </authorList>
    </citation>
    <scope>NUCLEOTIDE SEQUENCE</scope>
    <source>
        <strain evidence="5">PT3</strain>
    </source>
</reference>
<evidence type="ECO:0000313" key="6">
    <source>
        <dbReference type="Proteomes" id="UP000829364"/>
    </source>
</evidence>
<evidence type="ECO:0000256" key="1">
    <source>
        <dbReference type="ARBA" id="ARBA00004123"/>
    </source>
</evidence>
<keyword evidence="6" id="KW-1185">Reference proteome</keyword>
<keyword evidence="2" id="KW-0479">Metal-binding</keyword>
<organism evidence="5 6">
    <name type="scientific">Purpureocillium takamizusanense</name>
    <dbReference type="NCBI Taxonomy" id="2060973"/>
    <lineage>
        <taxon>Eukaryota</taxon>
        <taxon>Fungi</taxon>
        <taxon>Dikarya</taxon>
        <taxon>Ascomycota</taxon>
        <taxon>Pezizomycotina</taxon>
        <taxon>Sordariomycetes</taxon>
        <taxon>Hypocreomycetidae</taxon>
        <taxon>Hypocreales</taxon>
        <taxon>Ophiocordycipitaceae</taxon>
        <taxon>Purpureocillium</taxon>
    </lineage>
</organism>
<dbReference type="GO" id="GO:0003677">
    <property type="term" value="F:DNA binding"/>
    <property type="evidence" value="ECO:0007669"/>
    <property type="project" value="InterPro"/>
</dbReference>
<dbReference type="GO" id="GO:0000981">
    <property type="term" value="F:DNA-binding transcription factor activity, RNA polymerase II-specific"/>
    <property type="evidence" value="ECO:0007669"/>
    <property type="project" value="InterPro"/>
</dbReference>
<dbReference type="PROSITE" id="PS50048">
    <property type="entry name" value="ZN2_CY6_FUNGAL_2"/>
    <property type="match status" value="1"/>
</dbReference>
<dbReference type="SUPFAM" id="SSF57701">
    <property type="entry name" value="Zn2/Cys6 DNA-binding domain"/>
    <property type="match status" value="1"/>
</dbReference>
<dbReference type="CDD" id="cd00067">
    <property type="entry name" value="GAL4"/>
    <property type="match status" value="1"/>
</dbReference>
<dbReference type="InterPro" id="IPR036864">
    <property type="entry name" value="Zn2-C6_fun-type_DNA-bd_sf"/>
</dbReference>
<dbReference type="AlphaFoldDB" id="A0A9Q8QFE0"/>
<evidence type="ECO:0000313" key="5">
    <source>
        <dbReference type="EMBL" id="UNI19809.1"/>
    </source>
</evidence>
<keyword evidence="3" id="KW-0539">Nucleus</keyword>
<dbReference type="Proteomes" id="UP000829364">
    <property type="component" value="Chromosome 5"/>
</dbReference>
<dbReference type="GeneID" id="72067909"/>
<dbReference type="InterPro" id="IPR007219">
    <property type="entry name" value="XnlR_reg_dom"/>
</dbReference>
<feature type="domain" description="Zn(2)-C6 fungal-type" evidence="4">
    <location>
        <begin position="22"/>
        <end position="51"/>
    </location>
</feature>
<dbReference type="PANTHER" id="PTHR31001:SF50">
    <property type="entry name" value="ZN(II)2CYS6 TRANSCRIPTION FACTOR (EUROFUNG)"/>
    <property type="match status" value="1"/>
</dbReference>
<accession>A0A9Q8QFE0</accession>
<sequence length="749" mass="83232">MGSHQPRLVATDRDQDGLKIWSCVTCRRRKVKCDRRDPCANCVRNGAECHFPVTGRLPRRSRDHTGAFSASASSSNRQAELLGRLRRLEDLVTELSGQLEDGSLPPAWQQQLGALSSGSSASAERNPLLGTDEMYEDFGRLVVDQGGRPRVDRGFWSIFCDEVEHIFQAIQDGSEEPEIAVRQRSSTDNWSAPDHCHGYLLGISCASTTDEDLYPLPSQIPFLWNTFVRNVDPFIKVLHGPSVGRIISETKGKLDALGPGIEAMLLSVCLAAIVSLGQNEVSDAFRISRTEMMARFRLGVERSLGRAQFATTRDVAVVQALAIYLSILPYIGASQLASTVTGALVRIATSMGLHKDELDGKQPNKAAGVEIETRRRLWWHICFIECRGMEPGLPGTGISEAGFTTRIPSNVDDDKIPDTSGATFAGGELRQTPTTLAIVRCEIWRLRRALRGRPDDTLPMQLRIVNDARTRIEGVCPLDPRSEDAFVSFLQTITGLALAKLEREIYRQHLRTFSTDSGAPAHESSQLLELNVAVIDAMRELGANPAWQRWRWQLQGRFPWRAVGFVFVQLCQMPWTPASERAWGLARGLFEGLPDGAKRDAQWRRLNELAAKAAAHRGRLLEERAMAREDGLDWNVLHMDETRAWQPNVEHFASDIAAGHQLTASGGDGAVARTMRLGGGREEAAEDRALQQGGDAHITTLEIERTQTLFAEGELEESVAADWERDEYTVDDILMDWPDWDDGTDMDIF</sequence>
<gene>
    <name evidence="5" type="ORF">JDV02_005960</name>
</gene>
<dbReference type="CDD" id="cd12148">
    <property type="entry name" value="fungal_TF_MHR"/>
    <property type="match status" value="1"/>
</dbReference>
<dbReference type="Pfam" id="PF00172">
    <property type="entry name" value="Zn_clus"/>
    <property type="match status" value="1"/>
</dbReference>
<dbReference type="Pfam" id="PF04082">
    <property type="entry name" value="Fungal_trans"/>
    <property type="match status" value="1"/>
</dbReference>
<dbReference type="InterPro" id="IPR001138">
    <property type="entry name" value="Zn2Cys6_DnaBD"/>
</dbReference>
<dbReference type="KEGG" id="ptkz:JDV02_005960"/>
<protein>
    <recommendedName>
        <fullName evidence="4">Zn(2)-C6 fungal-type domain-containing protein</fullName>
    </recommendedName>
</protein>
<dbReference type="GO" id="GO:0005634">
    <property type="term" value="C:nucleus"/>
    <property type="evidence" value="ECO:0007669"/>
    <property type="project" value="UniProtKB-SubCell"/>
</dbReference>
<dbReference type="PANTHER" id="PTHR31001">
    <property type="entry name" value="UNCHARACTERIZED TRANSCRIPTIONAL REGULATORY PROTEIN"/>
    <property type="match status" value="1"/>
</dbReference>
<dbReference type="OrthoDB" id="435881at2759"/>
<dbReference type="RefSeq" id="XP_047843290.1">
    <property type="nucleotide sequence ID" value="XM_047987305.1"/>
</dbReference>
<dbReference type="SMART" id="SM00066">
    <property type="entry name" value="GAL4"/>
    <property type="match status" value="1"/>
</dbReference>
<evidence type="ECO:0000256" key="2">
    <source>
        <dbReference type="ARBA" id="ARBA00022723"/>
    </source>
</evidence>
<name>A0A9Q8QFE0_9HYPO</name>
<evidence type="ECO:0000256" key="3">
    <source>
        <dbReference type="ARBA" id="ARBA00023242"/>
    </source>
</evidence>
<dbReference type="InterPro" id="IPR050613">
    <property type="entry name" value="Sec_Metabolite_Reg"/>
</dbReference>
<dbReference type="Gene3D" id="4.10.240.10">
    <property type="entry name" value="Zn(2)-C6 fungal-type DNA-binding domain"/>
    <property type="match status" value="1"/>
</dbReference>
<dbReference type="EMBL" id="CP086358">
    <property type="protein sequence ID" value="UNI19809.1"/>
    <property type="molecule type" value="Genomic_DNA"/>
</dbReference>
<dbReference type="GO" id="GO:0008270">
    <property type="term" value="F:zinc ion binding"/>
    <property type="evidence" value="ECO:0007669"/>
    <property type="project" value="InterPro"/>
</dbReference>
<dbReference type="PROSITE" id="PS00463">
    <property type="entry name" value="ZN2_CY6_FUNGAL_1"/>
    <property type="match status" value="1"/>
</dbReference>
<proteinExistence type="predicted"/>
<dbReference type="GO" id="GO:0006351">
    <property type="term" value="P:DNA-templated transcription"/>
    <property type="evidence" value="ECO:0007669"/>
    <property type="project" value="InterPro"/>
</dbReference>